<name>A0A494X8D2_9BACL</name>
<organism evidence="1 2">
    <name type="scientific">Cohnella endophytica</name>
    <dbReference type="NCBI Taxonomy" id="2419778"/>
    <lineage>
        <taxon>Bacteria</taxon>
        <taxon>Bacillati</taxon>
        <taxon>Bacillota</taxon>
        <taxon>Bacilli</taxon>
        <taxon>Bacillales</taxon>
        <taxon>Paenibacillaceae</taxon>
        <taxon>Cohnella</taxon>
    </lineage>
</organism>
<comment type="caution">
    <text evidence="1">The sequence shown here is derived from an EMBL/GenBank/DDBJ whole genome shotgun (WGS) entry which is preliminary data.</text>
</comment>
<gene>
    <name evidence="1" type="ORF">D7Z26_24965</name>
</gene>
<evidence type="ECO:0000313" key="2">
    <source>
        <dbReference type="Proteomes" id="UP000282076"/>
    </source>
</evidence>
<reference evidence="1 2" key="1">
    <citation type="submission" date="2018-10" db="EMBL/GenBank/DDBJ databases">
        <title>Cohnella sp. M2MS4P-1, whole genome shotgun sequence.</title>
        <authorList>
            <person name="Tuo L."/>
        </authorList>
    </citation>
    <scope>NUCLEOTIDE SEQUENCE [LARGE SCALE GENOMIC DNA]</scope>
    <source>
        <strain evidence="1 2">M2MS4P-1</strain>
    </source>
</reference>
<proteinExistence type="predicted"/>
<dbReference type="EMBL" id="RBZM01000014">
    <property type="protein sequence ID" value="RKP45881.1"/>
    <property type="molecule type" value="Genomic_DNA"/>
</dbReference>
<dbReference type="AlphaFoldDB" id="A0A494X8D2"/>
<accession>A0A494X8D2</accession>
<sequence length="44" mass="4622">MSTAAGCLAGQVLSSWVIETLLGSEMTNRVLETVQPVGKGLNIF</sequence>
<protein>
    <submittedName>
        <fullName evidence="1">Thiamine biosynthesis protein ThiJ</fullName>
    </submittedName>
</protein>
<evidence type="ECO:0000313" key="1">
    <source>
        <dbReference type="EMBL" id="RKP45881.1"/>
    </source>
</evidence>
<dbReference type="Proteomes" id="UP000282076">
    <property type="component" value="Unassembled WGS sequence"/>
</dbReference>
<keyword evidence="2" id="KW-1185">Reference proteome</keyword>